<name>A0A417YRW9_9BACI</name>
<gene>
    <name evidence="2" type="ORF">D1B31_14775</name>
</gene>
<evidence type="ECO:0008006" key="4">
    <source>
        <dbReference type="Google" id="ProtNLM"/>
    </source>
</evidence>
<keyword evidence="1" id="KW-0732">Signal</keyword>
<accession>A0A417YRW9</accession>
<comment type="caution">
    <text evidence="2">The sequence shown here is derived from an EMBL/GenBank/DDBJ whole genome shotgun (WGS) entry which is preliminary data.</text>
</comment>
<reference evidence="2 3" key="1">
    <citation type="journal article" date="2017" name="Int. J. Syst. Evol. Microbiol.">
        <title>Bacillus notoginsengisoli sp. nov., a novel bacterium isolated from the rhizosphere of Panax notoginseng.</title>
        <authorList>
            <person name="Zhang M.Y."/>
            <person name="Cheng J."/>
            <person name="Cai Y."/>
            <person name="Zhang T.Y."/>
            <person name="Wu Y.Y."/>
            <person name="Manikprabhu D."/>
            <person name="Li W.J."/>
            <person name="Zhang Y.X."/>
        </authorList>
    </citation>
    <scope>NUCLEOTIDE SEQUENCE [LARGE SCALE GENOMIC DNA]</scope>
    <source>
        <strain evidence="2 3">JCM 30743</strain>
    </source>
</reference>
<dbReference type="RefSeq" id="WP_118921713.1">
    <property type="nucleotide sequence ID" value="NZ_QWEG01000009.1"/>
</dbReference>
<dbReference type="PROSITE" id="PS51257">
    <property type="entry name" value="PROKAR_LIPOPROTEIN"/>
    <property type="match status" value="1"/>
</dbReference>
<organism evidence="2 3">
    <name type="scientific">Neobacillus notoginsengisoli</name>
    <dbReference type="NCBI Taxonomy" id="1578198"/>
    <lineage>
        <taxon>Bacteria</taxon>
        <taxon>Bacillati</taxon>
        <taxon>Bacillota</taxon>
        <taxon>Bacilli</taxon>
        <taxon>Bacillales</taxon>
        <taxon>Bacillaceae</taxon>
        <taxon>Neobacillus</taxon>
    </lineage>
</organism>
<dbReference type="EMBL" id="QWEG01000009">
    <property type="protein sequence ID" value="RHW38043.1"/>
    <property type="molecule type" value="Genomic_DNA"/>
</dbReference>
<evidence type="ECO:0000256" key="1">
    <source>
        <dbReference type="SAM" id="SignalP"/>
    </source>
</evidence>
<protein>
    <recommendedName>
        <fullName evidence="4">Lipoprotein</fullName>
    </recommendedName>
</protein>
<proteinExistence type="predicted"/>
<dbReference type="Proteomes" id="UP000284416">
    <property type="component" value="Unassembled WGS sequence"/>
</dbReference>
<feature type="signal peptide" evidence="1">
    <location>
        <begin position="1"/>
        <end position="18"/>
    </location>
</feature>
<dbReference type="OrthoDB" id="2919475at2"/>
<feature type="chain" id="PRO_5038491484" description="Lipoprotein" evidence="1">
    <location>
        <begin position="19"/>
        <end position="245"/>
    </location>
</feature>
<sequence length="245" mass="27276">MKKFIVPLTLLFLLLAGCQDTNLEKNLPKPEFTLGSKEVETITGSYAWSQKGKADEADKGKPEDLAKELKAVQAAAGDSIDLHFSIEPTSLQTAVLNPDEKKPALNKVKDGSFSVPDLSEGKHDILVKANFYHGHADYVFKINVEKVEPVVTDFVYPQLLPVERHTYSMLAIGPQSEKNPLETNKQVIQYVNEILSLENSKQAKIIYPDLELKSDPCYVLFDQKGPVFQSASLEELITFIDANKP</sequence>
<dbReference type="AlphaFoldDB" id="A0A417YRW9"/>
<evidence type="ECO:0000313" key="3">
    <source>
        <dbReference type="Proteomes" id="UP000284416"/>
    </source>
</evidence>
<keyword evidence="3" id="KW-1185">Reference proteome</keyword>
<evidence type="ECO:0000313" key="2">
    <source>
        <dbReference type="EMBL" id="RHW38043.1"/>
    </source>
</evidence>